<dbReference type="PROSITE" id="PS50878">
    <property type="entry name" value="RT_POL"/>
    <property type="match status" value="1"/>
</dbReference>
<dbReference type="Gene3D" id="3.10.20.370">
    <property type="match status" value="1"/>
</dbReference>
<evidence type="ECO:0000256" key="4">
    <source>
        <dbReference type="ARBA" id="ARBA00022695"/>
    </source>
</evidence>
<dbReference type="SUPFAM" id="SSF56672">
    <property type="entry name" value="DNA/RNA polymerases"/>
    <property type="match status" value="1"/>
</dbReference>
<dbReference type="Proteomes" id="UP001152622">
    <property type="component" value="Chromosome 6"/>
</dbReference>
<dbReference type="EC" id="3.1.26.4" evidence="2"/>
<keyword evidence="3" id="KW-0808">Transferase</keyword>
<dbReference type="InterPro" id="IPR000477">
    <property type="entry name" value="RT_dom"/>
</dbReference>
<dbReference type="GO" id="GO:0003964">
    <property type="term" value="F:RNA-directed DNA polymerase activity"/>
    <property type="evidence" value="ECO:0007669"/>
    <property type="project" value="UniProtKB-KW"/>
</dbReference>
<dbReference type="Pfam" id="PF17917">
    <property type="entry name" value="RT_RNaseH"/>
    <property type="match status" value="1"/>
</dbReference>
<feature type="region of interest" description="Disordered" evidence="9">
    <location>
        <begin position="1"/>
        <end position="67"/>
    </location>
</feature>
<comment type="caution">
    <text evidence="11">The sequence shown here is derived from an EMBL/GenBank/DDBJ whole genome shotgun (WGS) entry which is preliminary data.</text>
</comment>
<evidence type="ECO:0000256" key="5">
    <source>
        <dbReference type="ARBA" id="ARBA00022722"/>
    </source>
</evidence>
<reference evidence="11" key="1">
    <citation type="journal article" date="2023" name="Science">
        <title>Genome structures resolve the early diversification of teleost fishes.</title>
        <authorList>
            <person name="Parey E."/>
            <person name="Louis A."/>
            <person name="Montfort J."/>
            <person name="Bouchez O."/>
            <person name="Roques C."/>
            <person name="Iampietro C."/>
            <person name="Lluch J."/>
            <person name="Castinel A."/>
            <person name="Donnadieu C."/>
            <person name="Desvignes T."/>
            <person name="Floi Bucao C."/>
            <person name="Jouanno E."/>
            <person name="Wen M."/>
            <person name="Mejri S."/>
            <person name="Dirks R."/>
            <person name="Jansen H."/>
            <person name="Henkel C."/>
            <person name="Chen W.J."/>
            <person name="Zahm M."/>
            <person name="Cabau C."/>
            <person name="Klopp C."/>
            <person name="Thompson A.W."/>
            <person name="Robinson-Rechavi M."/>
            <person name="Braasch I."/>
            <person name="Lecointre G."/>
            <person name="Bobe J."/>
            <person name="Postlethwait J.H."/>
            <person name="Berthelot C."/>
            <person name="Roest Crollius H."/>
            <person name="Guiguen Y."/>
        </authorList>
    </citation>
    <scope>NUCLEOTIDE SEQUENCE</scope>
    <source>
        <strain evidence="11">WJC10195</strain>
    </source>
</reference>
<keyword evidence="8" id="KW-0695">RNA-directed DNA polymerase</keyword>
<comment type="similarity">
    <text evidence="1">Belongs to the beta type-B retroviral polymerase family. HERV class-II K(HML-2) pol subfamily.</text>
</comment>
<keyword evidence="4" id="KW-0548">Nucleotidyltransferase</keyword>
<keyword evidence="5" id="KW-0540">Nuclease</keyword>
<dbReference type="InterPro" id="IPR050951">
    <property type="entry name" value="Retrovirus_Pol_polyprotein"/>
</dbReference>
<evidence type="ECO:0000259" key="10">
    <source>
        <dbReference type="PROSITE" id="PS50878"/>
    </source>
</evidence>
<sequence>MVNAQNTEGMGTAAPSADRVEELKVPFKKRGKDKESSTRATQASANSTVTETETDAPGAGAATPGLTNVQQKARYRFKRLPFGITSAPEIFQRQMSELLHGLEGTVVYMDDILCFGSTVEEHNARLQKVMGTIRASGLWLNKEKCKLHQLTLYFLGQVISKDGVTPSPERVSAITNVEPVTNVTELKRLLGMINYIGRYLPNLSTVLQPLNALLKSDHEWFWGPQQDKCECVISSAPVLEYFDPARPTVVSPDASGYMLGGVLLQEHSGSLRPVAFCLRTLTDTDKRYAQVEKECLAGVWASERFYHYLCGLESYKPLTDHKPLVTLINSKDLDKAPLRCQRLLIRLMKFNPVAVSMPGKELIVADALSRHPNKNTETGELAVEVQAYVDAVEQNETERKSILEQIKEEKRRDEDLQRVLSCIKQGWSESKA</sequence>
<organism evidence="11 12">
    <name type="scientific">Synaphobranchus kaupii</name>
    <name type="common">Kaup's arrowtooth eel</name>
    <dbReference type="NCBI Taxonomy" id="118154"/>
    <lineage>
        <taxon>Eukaryota</taxon>
        <taxon>Metazoa</taxon>
        <taxon>Chordata</taxon>
        <taxon>Craniata</taxon>
        <taxon>Vertebrata</taxon>
        <taxon>Euteleostomi</taxon>
        <taxon>Actinopterygii</taxon>
        <taxon>Neopterygii</taxon>
        <taxon>Teleostei</taxon>
        <taxon>Anguilliformes</taxon>
        <taxon>Synaphobranchidae</taxon>
        <taxon>Synaphobranchus</taxon>
    </lineage>
</organism>
<dbReference type="FunFam" id="3.30.70.270:FF:000003">
    <property type="entry name" value="Transposon Ty3-G Gag-Pol polyprotein"/>
    <property type="match status" value="1"/>
</dbReference>
<dbReference type="CDD" id="cd09274">
    <property type="entry name" value="RNase_HI_RT_Ty3"/>
    <property type="match status" value="1"/>
</dbReference>
<evidence type="ECO:0000256" key="6">
    <source>
        <dbReference type="ARBA" id="ARBA00022759"/>
    </source>
</evidence>
<dbReference type="PANTHER" id="PTHR37984:SF5">
    <property type="entry name" value="PROTEIN NYNRIN-LIKE"/>
    <property type="match status" value="1"/>
</dbReference>
<dbReference type="OrthoDB" id="775972at2759"/>
<evidence type="ECO:0000256" key="7">
    <source>
        <dbReference type="ARBA" id="ARBA00022801"/>
    </source>
</evidence>
<dbReference type="Pfam" id="PF00078">
    <property type="entry name" value="RVT_1"/>
    <property type="match status" value="1"/>
</dbReference>
<evidence type="ECO:0000313" key="11">
    <source>
        <dbReference type="EMBL" id="KAJ8356780.1"/>
    </source>
</evidence>
<feature type="domain" description="Reverse transcriptase" evidence="10">
    <location>
        <begin position="1"/>
        <end position="159"/>
    </location>
</feature>
<proteinExistence type="inferred from homology"/>
<evidence type="ECO:0000256" key="8">
    <source>
        <dbReference type="ARBA" id="ARBA00022918"/>
    </source>
</evidence>
<evidence type="ECO:0000256" key="9">
    <source>
        <dbReference type="SAM" id="MobiDB-lite"/>
    </source>
</evidence>
<feature type="compositionally biased region" description="Low complexity" evidence="9">
    <location>
        <begin position="55"/>
        <end position="65"/>
    </location>
</feature>
<keyword evidence="7" id="KW-0378">Hydrolase</keyword>
<keyword evidence="6" id="KW-0255">Endonuclease</keyword>
<name>A0A9Q1FEV0_SYNKA</name>
<dbReference type="InterPro" id="IPR043502">
    <property type="entry name" value="DNA/RNA_pol_sf"/>
</dbReference>
<protein>
    <recommendedName>
        <fullName evidence="2">ribonuclease H</fullName>
        <ecNumber evidence="2">3.1.26.4</ecNumber>
    </recommendedName>
</protein>
<gene>
    <name evidence="11" type="ORF">SKAU_G00195740</name>
</gene>
<feature type="compositionally biased region" description="Polar residues" evidence="9">
    <location>
        <begin position="38"/>
        <end position="49"/>
    </location>
</feature>
<dbReference type="PANTHER" id="PTHR37984">
    <property type="entry name" value="PROTEIN CBG26694"/>
    <property type="match status" value="1"/>
</dbReference>
<dbReference type="FunFam" id="3.10.20.370:FF:000001">
    <property type="entry name" value="Retrovirus-related Pol polyprotein from transposon 17.6-like protein"/>
    <property type="match status" value="1"/>
</dbReference>
<evidence type="ECO:0000256" key="2">
    <source>
        <dbReference type="ARBA" id="ARBA00012180"/>
    </source>
</evidence>
<evidence type="ECO:0000256" key="3">
    <source>
        <dbReference type="ARBA" id="ARBA00022679"/>
    </source>
</evidence>
<evidence type="ECO:0000313" key="12">
    <source>
        <dbReference type="Proteomes" id="UP001152622"/>
    </source>
</evidence>
<dbReference type="AlphaFoldDB" id="A0A9Q1FEV0"/>
<dbReference type="GO" id="GO:0004523">
    <property type="term" value="F:RNA-DNA hybrid ribonuclease activity"/>
    <property type="evidence" value="ECO:0007669"/>
    <property type="project" value="UniProtKB-EC"/>
</dbReference>
<accession>A0A9Q1FEV0</accession>
<evidence type="ECO:0000256" key="1">
    <source>
        <dbReference type="ARBA" id="ARBA00010879"/>
    </source>
</evidence>
<dbReference type="EMBL" id="JAINUF010000006">
    <property type="protein sequence ID" value="KAJ8356780.1"/>
    <property type="molecule type" value="Genomic_DNA"/>
</dbReference>
<dbReference type="CDD" id="cd01647">
    <property type="entry name" value="RT_LTR"/>
    <property type="match status" value="1"/>
</dbReference>
<dbReference type="Gene3D" id="3.30.70.270">
    <property type="match status" value="2"/>
</dbReference>
<dbReference type="InterPro" id="IPR041373">
    <property type="entry name" value="RT_RNaseH"/>
</dbReference>
<dbReference type="FunFam" id="3.30.70.270:FF:000063">
    <property type="entry name" value="Zinc knuckle domaincontaining protein"/>
    <property type="match status" value="1"/>
</dbReference>
<keyword evidence="12" id="KW-1185">Reference proteome</keyword>
<dbReference type="InterPro" id="IPR043128">
    <property type="entry name" value="Rev_trsase/Diguanyl_cyclase"/>
</dbReference>